<accession>A0AAU9IHS2</accession>
<proteinExistence type="predicted"/>
<name>A0AAU9IHS2_9CILI</name>
<evidence type="ECO:0000313" key="1">
    <source>
        <dbReference type="EMBL" id="CAG9312727.1"/>
    </source>
</evidence>
<evidence type="ECO:0008006" key="3">
    <source>
        <dbReference type="Google" id="ProtNLM"/>
    </source>
</evidence>
<organism evidence="1 2">
    <name type="scientific">Blepharisma stoltei</name>
    <dbReference type="NCBI Taxonomy" id="1481888"/>
    <lineage>
        <taxon>Eukaryota</taxon>
        <taxon>Sar</taxon>
        <taxon>Alveolata</taxon>
        <taxon>Ciliophora</taxon>
        <taxon>Postciliodesmatophora</taxon>
        <taxon>Heterotrichea</taxon>
        <taxon>Heterotrichida</taxon>
        <taxon>Blepharismidae</taxon>
        <taxon>Blepharisma</taxon>
    </lineage>
</organism>
<reference evidence="1" key="1">
    <citation type="submission" date="2021-09" db="EMBL/GenBank/DDBJ databases">
        <authorList>
            <consortium name="AG Swart"/>
            <person name="Singh M."/>
            <person name="Singh A."/>
            <person name="Seah K."/>
            <person name="Emmerich C."/>
        </authorList>
    </citation>
    <scope>NUCLEOTIDE SEQUENCE</scope>
    <source>
        <strain evidence="1">ATCC30299</strain>
    </source>
</reference>
<gene>
    <name evidence="1" type="ORF">BSTOLATCC_MIC7523</name>
</gene>
<evidence type="ECO:0000313" key="2">
    <source>
        <dbReference type="Proteomes" id="UP001162131"/>
    </source>
</evidence>
<dbReference type="SUPFAM" id="SSF117281">
    <property type="entry name" value="Kelch motif"/>
    <property type="match status" value="1"/>
</dbReference>
<keyword evidence="2" id="KW-1185">Reference proteome</keyword>
<dbReference type="AlphaFoldDB" id="A0AAU9IHS2"/>
<sequence>MKLSCHYDKEIDQNEIESKYVWKFPNWWYSKAIKRINLSNPMNYSSWTYDSSISIQYFKSLPNNQVFGLNIEGYNHLQYLFILDELFNLKKLETPIKIPLAYRYHAACFYDDSIFIFDAPGSNWERGVCRARRYFIKENKWINLSALPFECPKLCSGIKQKIIIIADTPGIWIYDIVLDSYSQHFPNEECWNLSSEQVLIKFKGRMYKISRLNANHVYYCDDPLSAWTYVCAFKDNLFCRVLLTRTFYEGSIYYFCRGTLYEFSLTKFEPKPANAIIMH</sequence>
<protein>
    <recommendedName>
        <fullName evidence="3">F-box protein</fullName>
    </recommendedName>
</protein>
<dbReference type="Proteomes" id="UP001162131">
    <property type="component" value="Unassembled WGS sequence"/>
</dbReference>
<dbReference type="InterPro" id="IPR015915">
    <property type="entry name" value="Kelch-typ_b-propeller"/>
</dbReference>
<dbReference type="EMBL" id="CAJZBQ010000009">
    <property type="protein sequence ID" value="CAG9312727.1"/>
    <property type="molecule type" value="Genomic_DNA"/>
</dbReference>
<comment type="caution">
    <text evidence="1">The sequence shown here is derived from an EMBL/GenBank/DDBJ whole genome shotgun (WGS) entry which is preliminary data.</text>
</comment>